<dbReference type="PANTHER" id="PTHR30028">
    <property type="entry name" value="UPF0014 INNER MEMBRANE PROTEIN YBBM-RELATED"/>
    <property type="match status" value="1"/>
</dbReference>
<comment type="similarity">
    <text evidence="2">Belongs to the UPF0014 family.</text>
</comment>
<name>A0AAU8AKF2_9RHOB</name>
<keyword evidence="3 6" id="KW-0812">Transmembrane</keyword>
<evidence type="ECO:0000256" key="6">
    <source>
        <dbReference type="SAM" id="Phobius"/>
    </source>
</evidence>
<evidence type="ECO:0000256" key="4">
    <source>
        <dbReference type="ARBA" id="ARBA00022989"/>
    </source>
</evidence>
<evidence type="ECO:0000313" key="7">
    <source>
        <dbReference type="EMBL" id="XCC95457.1"/>
    </source>
</evidence>
<feature type="transmembrane region" description="Helical" evidence="6">
    <location>
        <begin position="93"/>
        <end position="114"/>
    </location>
</feature>
<dbReference type="PANTHER" id="PTHR30028:SF0">
    <property type="entry name" value="PROTEIN ALUMINUM SENSITIVE 3"/>
    <property type="match status" value="1"/>
</dbReference>
<accession>A0AAU8AKF2</accession>
<dbReference type="RefSeq" id="WP_353474309.1">
    <property type="nucleotide sequence ID" value="NZ_CP123385.1"/>
</dbReference>
<dbReference type="GO" id="GO:0005886">
    <property type="term" value="C:plasma membrane"/>
    <property type="evidence" value="ECO:0007669"/>
    <property type="project" value="TreeGrafter"/>
</dbReference>
<proteinExistence type="inferred from homology"/>
<protein>
    <submittedName>
        <fullName evidence="7">ABC transporter permease</fullName>
    </submittedName>
</protein>
<sequence length="264" mass="27913">MTPPDLPQILAAASLVIFSAALSRLLRLGFGRSLVISALRMVLQLILLAFVLGWLFRTDHVLVTLAAMVAMAGFAGAEVVARQEQPPGRLWTGLVGVSAMLTAGLVVTLPALLILNGAAEWWHPRIALPVFGMVAGSAMTGVSLALDTFAQGVLRDARAIEAQLALGATRNEALRPLVRQAVTRGMMPTINAMAAIGLVTIPGMMTGQLLAGAEVFGAARLQMFLMFLLAGATGLGTLGATHAMAHRVTDARHRLRLERLTVRK</sequence>
<dbReference type="InterPro" id="IPR005226">
    <property type="entry name" value="UPF0014_fam"/>
</dbReference>
<dbReference type="AlphaFoldDB" id="A0AAU8AKF2"/>
<keyword evidence="5 6" id="KW-0472">Membrane</keyword>
<gene>
    <name evidence="7" type="ORF">PVT71_20460</name>
</gene>
<reference evidence="7" key="1">
    <citation type="submission" date="2023-02" db="EMBL/GenBank/DDBJ databases">
        <title>Description and genomic characterization of Salipiger bruguierae sp. nov., isolated from the sediment of mangrove plant Bruguiera sexangula.</title>
        <authorList>
            <person name="Long M."/>
        </authorList>
    </citation>
    <scope>NUCLEOTIDE SEQUENCE</scope>
    <source>
        <strain evidence="7">H15</strain>
    </source>
</reference>
<evidence type="ECO:0000256" key="3">
    <source>
        <dbReference type="ARBA" id="ARBA00022692"/>
    </source>
</evidence>
<organism evidence="7">
    <name type="scientific">Alloyangia sp. H15</name>
    <dbReference type="NCBI Taxonomy" id="3029062"/>
    <lineage>
        <taxon>Bacteria</taxon>
        <taxon>Pseudomonadati</taxon>
        <taxon>Pseudomonadota</taxon>
        <taxon>Alphaproteobacteria</taxon>
        <taxon>Rhodobacterales</taxon>
        <taxon>Roseobacteraceae</taxon>
        <taxon>Alloyangia</taxon>
    </lineage>
</organism>
<feature type="transmembrane region" description="Helical" evidence="6">
    <location>
        <begin position="6"/>
        <end position="26"/>
    </location>
</feature>
<dbReference type="Pfam" id="PF03649">
    <property type="entry name" value="UPF0014"/>
    <property type="match status" value="1"/>
</dbReference>
<feature type="transmembrane region" description="Helical" evidence="6">
    <location>
        <begin position="62"/>
        <end position="81"/>
    </location>
</feature>
<feature type="transmembrane region" description="Helical" evidence="6">
    <location>
        <begin position="126"/>
        <end position="146"/>
    </location>
</feature>
<evidence type="ECO:0000256" key="5">
    <source>
        <dbReference type="ARBA" id="ARBA00023136"/>
    </source>
</evidence>
<evidence type="ECO:0000256" key="2">
    <source>
        <dbReference type="ARBA" id="ARBA00005268"/>
    </source>
</evidence>
<keyword evidence="4 6" id="KW-1133">Transmembrane helix</keyword>
<evidence type="ECO:0000256" key="1">
    <source>
        <dbReference type="ARBA" id="ARBA00004141"/>
    </source>
</evidence>
<feature type="transmembrane region" description="Helical" evidence="6">
    <location>
        <begin position="189"/>
        <end position="211"/>
    </location>
</feature>
<dbReference type="EMBL" id="CP123385">
    <property type="protein sequence ID" value="XCC95457.1"/>
    <property type="molecule type" value="Genomic_DNA"/>
</dbReference>
<feature type="transmembrane region" description="Helical" evidence="6">
    <location>
        <begin position="38"/>
        <end position="56"/>
    </location>
</feature>
<comment type="subcellular location">
    <subcellularLocation>
        <location evidence="1">Membrane</location>
        <topology evidence="1">Multi-pass membrane protein</topology>
    </subcellularLocation>
</comment>
<feature type="transmembrane region" description="Helical" evidence="6">
    <location>
        <begin position="223"/>
        <end position="245"/>
    </location>
</feature>